<accession>A0A7J8GIS2</accession>
<feature type="compositionally biased region" description="Basic and acidic residues" evidence="8">
    <location>
        <begin position="60"/>
        <end position="76"/>
    </location>
</feature>
<keyword evidence="3" id="KW-0689">Ribosomal protein</keyword>
<evidence type="ECO:0000256" key="7">
    <source>
        <dbReference type="ARBA" id="ARBA00035545"/>
    </source>
</evidence>
<keyword evidence="4" id="KW-0496">Mitochondrion</keyword>
<dbReference type="InterPro" id="IPR007740">
    <property type="entry name" value="Ribosomal_mL49"/>
</dbReference>
<keyword evidence="5" id="KW-0687">Ribonucleoprotein</keyword>
<evidence type="ECO:0000313" key="10">
    <source>
        <dbReference type="Proteomes" id="UP000593571"/>
    </source>
</evidence>
<dbReference type="PANTHER" id="PTHR13477:SF0">
    <property type="entry name" value="LARGE RIBOSOMAL SUBUNIT PROTEIN ML49"/>
    <property type="match status" value="1"/>
</dbReference>
<dbReference type="Gene3D" id="3.30.780.10">
    <property type="entry name" value="SUI1-like domain"/>
    <property type="match status" value="1"/>
</dbReference>
<evidence type="ECO:0000256" key="3">
    <source>
        <dbReference type="ARBA" id="ARBA00022980"/>
    </source>
</evidence>
<evidence type="ECO:0000256" key="8">
    <source>
        <dbReference type="SAM" id="MobiDB-lite"/>
    </source>
</evidence>
<dbReference type="PANTHER" id="PTHR13477">
    <property type="entry name" value="MITOCHONDRIAL 39S RIBOSOMAL PROTEIN L49"/>
    <property type="match status" value="1"/>
</dbReference>
<dbReference type="GO" id="GO:0003735">
    <property type="term" value="F:structural constituent of ribosome"/>
    <property type="evidence" value="ECO:0007669"/>
    <property type="project" value="InterPro"/>
</dbReference>
<dbReference type="Pfam" id="PF05046">
    <property type="entry name" value="Img2"/>
    <property type="match status" value="1"/>
</dbReference>
<evidence type="ECO:0000256" key="2">
    <source>
        <dbReference type="ARBA" id="ARBA00005677"/>
    </source>
</evidence>
<organism evidence="9 10">
    <name type="scientific">Rousettus aegyptiacus</name>
    <name type="common">Egyptian fruit bat</name>
    <name type="synonym">Pteropus aegyptiacus</name>
    <dbReference type="NCBI Taxonomy" id="9407"/>
    <lineage>
        <taxon>Eukaryota</taxon>
        <taxon>Metazoa</taxon>
        <taxon>Chordata</taxon>
        <taxon>Craniata</taxon>
        <taxon>Vertebrata</taxon>
        <taxon>Euteleostomi</taxon>
        <taxon>Mammalia</taxon>
        <taxon>Eutheria</taxon>
        <taxon>Laurasiatheria</taxon>
        <taxon>Chiroptera</taxon>
        <taxon>Yinpterochiroptera</taxon>
        <taxon>Pteropodoidea</taxon>
        <taxon>Pteropodidae</taxon>
        <taxon>Rousettinae</taxon>
        <taxon>Rousettus</taxon>
    </lineage>
</organism>
<dbReference type="Proteomes" id="UP000593571">
    <property type="component" value="Unassembled WGS sequence"/>
</dbReference>
<comment type="caution">
    <text evidence="9">The sequence shown here is derived from an EMBL/GenBank/DDBJ whole genome shotgun (WGS) entry which is preliminary data.</text>
</comment>
<evidence type="ECO:0000256" key="4">
    <source>
        <dbReference type="ARBA" id="ARBA00023128"/>
    </source>
</evidence>
<dbReference type="EMBL" id="JACASE010000006">
    <property type="protein sequence ID" value="KAF6459850.1"/>
    <property type="molecule type" value="Genomic_DNA"/>
</dbReference>
<keyword evidence="10" id="KW-1185">Reference proteome</keyword>
<name>A0A7J8GIS2_ROUAE</name>
<gene>
    <name evidence="9" type="ORF">HJG63_021058</name>
</gene>
<evidence type="ECO:0000313" key="9">
    <source>
        <dbReference type="EMBL" id="KAF6459850.1"/>
    </source>
</evidence>
<dbReference type="GO" id="GO:0005762">
    <property type="term" value="C:mitochondrial large ribosomal subunit"/>
    <property type="evidence" value="ECO:0007669"/>
    <property type="project" value="TreeGrafter"/>
</dbReference>
<comment type="subcellular location">
    <subcellularLocation>
        <location evidence="1">Mitochondrion</location>
    </subcellularLocation>
</comment>
<evidence type="ECO:0000256" key="1">
    <source>
        <dbReference type="ARBA" id="ARBA00004173"/>
    </source>
</evidence>
<dbReference type="AlphaFoldDB" id="A0A7J8GIS2"/>
<dbReference type="GO" id="GO:0006412">
    <property type="term" value="P:translation"/>
    <property type="evidence" value="ECO:0007669"/>
    <property type="project" value="InterPro"/>
</dbReference>
<comment type="similarity">
    <text evidence="2">Belongs to the mitochondrion-specific ribosomal protein mL49 family.</text>
</comment>
<proteinExistence type="inferred from homology"/>
<evidence type="ECO:0000256" key="6">
    <source>
        <dbReference type="ARBA" id="ARBA00035191"/>
    </source>
</evidence>
<evidence type="ECO:0000256" key="5">
    <source>
        <dbReference type="ARBA" id="ARBA00023274"/>
    </source>
</evidence>
<protein>
    <recommendedName>
        <fullName evidence="6">Large ribosomal subunit protein mL49</fullName>
    </recommendedName>
    <alternativeName>
        <fullName evidence="7">39S ribosomal protein L49, mitochondrial</fullName>
    </alternativeName>
</protein>
<sequence length="109" mass="12802">MHNILVYKDITHGNQQITEIQKVEGDIWALQKDVEVFLNLLQWKTPVTQINEVTEIPTKGGKDQKPTKNLEETNHELQLDRTLKKQVENYKDGAGLKKERMDHKIFYFP</sequence>
<feature type="region of interest" description="Disordered" evidence="8">
    <location>
        <begin position="55"/>
        <end position="76"/>
    </location>
</feature>
<reference evidence="9 10" key="1">
    <citation type="journal article" date="2020" name="Nature">
        <title>Six reference-quality genomes reveal evolution of bat adaptations.</title>
        <authorList>
            <person name="Jebb D."/>
            <person name="Huang Z."/>
            <person name="Pippel M."/>
            <person name="Hughes G.M."/>
            <person name="Lavrichenko K."/>
            <person name="Devanna P."/>
            <person name="Winkler S."/>
            <person name="Jermiin L.S."/>
            <person name="Skirmuntt E.C."/>
            <person name="Katzourakis A."/>
            <person name="Burkitt-Gray L."/>
            <person name="Ray D.A."/>
            <person name="Sullivan K.A.M."/>
            <person name="Roscito J.G."/>
            <person name="Kirilenko B.M."/>
            <person name="Davalos L.M."/>
            <person name="Corthals A.P."/>
            <person name="Power M.L."/>
            <person name="Jones G."/>
            <person name="Ransome R.D."/>
            <person name="Dechmann D.K.N."/>
            <person name="Locatelli A.G."/>
            <person name="Puechmaille S.J."/>
            <person name="Fedrigo O."/>
            <person name="Jarvis E.D."/>
            <person name="Hiller M."/>
            <person name="Vernes S.C."/>
            <person name="Myers E.W."/>
            <person name="Teeling E.C."/>
        </authorList>
    </citation>
    <scope>NUCLEOTIDE SEQUENCE [LARGE SCALE GENOMIC DNA]</scope>
    <source>
        <strain evidence="9">MRouAeg1</strain>
        <tissue evidence="9">Muscle</tissue>
    </source>
</reference>